<gene>
    <name evidence="5" type="ORF">SAMN02745149_00772</name>
</gene>
<keyword evidence="2" id="KW-0408">Iron</keyword>
<dbReference type="STRING" id="261392.SAMN02745149_00772"/>
<dbReference type="SUPFAM" id="SSF54862">
    <property type="entry name" value="4Fe-4S ferredoxins"/>
    <property type="match status" value="1"/>
</dbReference>
<dbReference type="EMBL" id="FUWG01000005">
    <property type="protein sequence ID" value="SJZ33445.1"/>
    <property type="molecule type" value="Genomic_DNA"/>
</dbReference>
<feature type="domain" description="4Fe-4S ferredoxin-type" evidence="4">
    <location>
        <begin position="127"/>
        <end position="156"/>
    </location>
</feature>
<dbReference type="InterPro" id="IPR017900">
    <property type="entry name" value="4Fe4S_Fe_S_CS"/>
</dbReference>
<evidence type="ECO:0000256" key="3">
    <source>
        <dbReference type="ARBA" id="ARBA00023014"/>
    </source>
</evidence>
<organism evidence="5 6">
    <name type="scientific">Treponema porcinum</name>
    <dbReference type="NCBI Taxonomy" id="261392"/>
    <lineage>
        <taxon>Bacteria</taxon>
        <taxon>Pseudomonadati</taxon>
        <taxon>Spirochaetota</taxon>
        <taxon>Spirochaetia</taxon>
        <taxon>Spirochaetales</taxon>
        <taxon>Treponemataceae</taxon>
        <taxon>Treponema</taxon>
    </lineage>
</organism>
<keyword evidence="3" id="KW-0411">Iron-sulfur</keyword>
<dbReference type="OrthoDB" id="360077at2"/>
<dbReference type="AlphaFoldDB" id="A0A1T4JTM0"/>
<reference evidence="5 6" key="1">
    <citation type="submission" date="2017-02" db="EMBL/GenBank/DDBJ databases">
        <authorList>
            <person name="Peterson S.W."/>
        </authorList>
    </citation>
    <scope>NUCLEOTIDE SEQUENCE [LARGE SCALE GENOMIC DNA]</scope>
    <source>
        <strain evidence="5 6">ATCC BAA-908</strain>
    </source>
</reference>
<dbReference type="PROSITE" id="PS00198">
    <property type="entry name" value="4FE4S_FER_1"/>
    <property type="match status" value="1"/>
</dbReference>
<dbReference type="GO" id="GO:0051536">
    <property type="term" value="F:iron-sulfur cluster binding"/>
    <property type="evidence" value="ECO:0007669"/>
    <property type="project" value="UniProtKB-KW"/>
</dbReference>
<dbReference type="PROSITE" id="PS51379">
    <property type="entry name" value="4FE4S_FER_2"/>
    <property type="match status" value="1"/>
</dbReference>
<accession>A0A1T4JTM0</accession>
<dbReference type="Pfam" id="PF25160">
    <property type="entry name" value="LdpA_Fe-S-bd"/>
    <property type="match status" value="1"/>
</dbReference>
<keyword evidence="6" id="KW-1185">Reference proteome</keyword>
<keyword evidence="1" id="KW-0479">Metal-binding</keyword>
<dbReference type="Gene3D" id="3.30.70.20">
    <property type="match status" value="1"/>
</dbReference>
<dbReference type="InterPro" id="IPR017896">
    <property type="entry name" value="4Fe4S_Fe-S-bd"/>
</dbReference>
<dbReference type="GO" id="GO:0046872">
    <property type="term" value="F:metal ion binding"/>
    <property type="evidence" value="ECO:0007669"/>
    <property type="project" value="UniProtKB-KW"/>
</dbReference>
<evidence type="ECO:0000256" key="1">
    <source>
        <dbReference type="ARBA" id="ARBA00022723"/>
    </source>
</evidence>
<dbReference type="GeneID" id="78316084"/>
<proteinExistence type="predicted"/>
<protein>
    <submittedName>
        <fullName evidence="5">4Fe-4S binding domain-containing protein</fullName>
    </submittedName>
</protein>
<dbReference type="RefSeq" id="WP_078932690.1">
    <property type="nucleotide sequence ID" value="NZ_FUWG01000005.1"/>
</dbReference>
<name>A0A1T4JTM0_TREPO</name>
<sequence>MILRIILFVLFLLIIATLLFFITCILSPAVSEQTGITDNFLLSKAEYNFKKLGKLAIQQAGASQVKAVVKCSCHKTFSEPPEVQNYPGLSCAVIAAEYGSIGGCNYMCIGKGDCAAACPQRAITIMNGTAVISNFCIGCGKCIPLCPKGIIQLVDKSVKRMVVCSNTDQPFTTCSSIQKEEIIEEPVKKYFKIWASCYRIIDAKKK</sequence>
<evidence type="ECO:0000259" key="4">
    <source>
        <dbReference type="PROSITE" id="PS51379"/>
    </source>
</evidence>
<evidence type="ECO:0000313" key="6">
    <source>
        <dbReference type="Proteomes" id="UP000190423"/>
    </source>
</evidence>
<evidence type="ECO:0000256" key="2">
    <source>
        <dbReference type="ARBA" id="ARBA00023004"/>
    </source>
</evidence>
<dbReference type="InterPro" id="IPR057431">
    <property type="entry name" value="LdpA_Fe-S-bd"/>
</dbReference>
<evidence type="ECO:0000313" key="5">
    <source>
        <dbReference type="EMBL" id="SJZ33445.1"/>
    </source>
</evidence>
<dbReference type="Proteomes" id="UP000190423">
    <property type="component" value="Unassembled WGS sequence"/>
</dbReference>